<dbReference type="OrthoDB" id="1099795at2759"/>
<protein>
    <recommendedName>
        <fullName evidence="3">Reverse transcriptase domain-containing protein</fullName>
    </recommendedName>
</protein>
<dbReference type="GO" id="GO:0003824">
    <property type="term" value="F:catalytic activity"/>
    <property type="evidence" value="ECO:0007669"/>
    <property type="project" value="UniProtKB-KW"/>
</dbReference>
<dbReference type="InterPro" id="IPR036397">
    <property type="entry name" value="RNaseH_sf"/>
</dbReference>
<evidence type="ECO:0000313" key="5">
    <source>
        <dbReference type="Proteomes" id="UP000075714"/>
    </source>
</evidence>
<dbReference type="EMBL" id="LSYV01000073">
    <property type="protein sequence ID" value="KXZ44148.1"/>
    <property type="molecule type" value="Genomic_DNA"/>
</dbReference>
<dbReference type="SUPFAM" id="SSF56672">
    <property type="entry name" value="DNA/RNA polymerases"/>
    <property type="match status" value="1"/>
</dbReference>
<dbReference type="InterPro" id="IPR043502">
    <property type="entry name" value="DNA/RNA_pol_sf"/>
</dbReference>
<dbReference type="Gene3D" id="3.30.70.270">
    <property type="match status" value="2"/>
</dbReference>
<accession>A0A150G2T2</accession>
<dbReference type="Pfam" id="PF00078">
    <property type="entry name" value="RVT_1"/>
    <property type="match status" value="1"/>
</dbReference>
<evidence type="ECO:0000256" key="2">
    <source>
        <dbReference type="SAM" id="MobiDB-lite"/>
    </source>
</evidence>
<dbReference type="FunFam" id="3.30.70.270:FF:000020">
    <property type="entry name" value="Transposon Tf2-6 polyprotein-like Protein"/>
    <property type="match status" value="1"/>
</dbReference>
<name>A0A150G2T2_GONPE</name>
<feature type="domain" description="Reverse transcriptase" evidence="3">
    <location>
        <begin position="1"/>
        <end position="54"/>
    </location>
</feature>
<keyword evidence="5" id="KW-1185">Reference proteome</keyword>
<dbReference type="InterPro" id="IPR012337">
    <property type="entry name" value="RNaseH-like_sf"/>
</dbReference>
<dbReference type="InterPro" id="IPR041577">
    <property type="entry name" value="RT_RNaseH_2"/>
</dbReference>
<dbReference type="GO" id="GO:0003676">
    <property type="term" value="F:nucleic acid binding"/>
    <property type="evidence" value="ECO:0007669"/>
    <property type="project" value="InterPro"/>
</dbReference>
<comment type="caution">
    <text evidence="4">The sequence shown here is derived from an EMBL/GenBank/DDBJ whole genome shotgun (WGS) entry which is preliminary data.</text>
</comment>
<dbReference type="PANTHER" id="PTHR37984">
    <property type="entry name" value="PROTEIN CBG26694"/>
    <property type="match status" value="1"/>
</dbReference>
<evidence type="ECO:0000256" key="1">
    <source>
        <dbReference type="ARBA" id="ARBA00023268"/>
    </source>
</evidence>
<dbReference type="InterPro" id="IPR000477">
    <property type="entry name" value="RT_dom"/>
</dbReference>
<organism evidence="4 5">
    <name type="scientific">Gonium pectorale</name>
    <name type="common">Green alga</name>
    <dbReference type="NCBI Taxonomy" id="33097"/>
    <lineage>
        <taxon>Eukaryota</taxon>
        <taxon>Viridiplantae</taxon>
        <taxon>Chlorophyta</taxon>
        <taxon>core chlorophytes</taxon>
        <taxon>Chlorophyceae</taxon>
        <taxon>CS clade</taxon>
        <taxon>Chlamydomonadales</taxon>
        <taxon>Volvocaceae</taxon>
        <taxon>Gonium</taxon>
    </lineage>
</organism>
<proteinExistence type="predicted"/>
<sequence length="379" mass="43441">MVYLDEILIYSPDITSHVRHLQQVFDLLRLASLKAAVKKCTFGQRRIQFLGHVLDGSNRTVAPSPRNVAVITAYPSPRNVRQVRALLGTVGYYRSFVPGFNLIARSLCDLLKKDAPWRWGSDEEHAFHTQKHALTSDPILRAPEFDHHFFVQTDFCKSAVAACLAQKGDDGKEFAVKFTTKKLTPAQMAWSSADGEAHAAVWAIKTHIRNCESCKADRHKLREIPHCPHVDTGAHRLHGPYKKTARGNRYCILAVDSWSKYPQTNGQAERLVGALLDSLRKLITNHREGDWDLQIHQATYAYWADKQISTGLSPAMFVFGRELTTAFERERPPIDEDEEEEDVMDMAEEEIERRRSTTTPWANAKKPWSAWRRWRRPIW</sequence>
<dbReference type="Proteomes" id="UP000075714">
    <property type="component" value="Unassembled WGS sequence"/>
</dbReference>
<dbReference type="PROSITE" id="PS50878">
    <property type="entry name" value="RT_POL"/>
    <property type="match status" value="1"/>
</dbReference>
<dbReference type="Pfam" id="PF17919">
    <property type="entry name" value="RT_RNaseH_2"/>
    <property type="match status" value="1"/>
</dbReference>
<feature type="region of interest" description="Disordered" evidence="2">
    <location>
        <begin position="331"/>
        <end position="359"/>
    </location>
</feature>
<dbReference type="PANTHER" id="PTHR37984:SF5">
    <property type="entry name" value="PROTEIN NYNRIN-LIKE"/>
    <property type="match status" value="1"/>
</dbReference>
<dbReference type="InterPro" id="IPR050951">
    <property type="entry name" value="Retrovirus_Pol_polyprotein"/>
</dbReference>
<feature type="compositionally biased region" description="Acidic residues" evidence="2">
    <location>
        <begin position="335"/>
        <end position="350"/>
    </location>
</feature>
<dbReference type="AlphaFoldDB" id="A0A150G2T2"/>
<dbReference type="Gene3D" id="3.30.420.10">
    <property type="entry name" value="Ribonuclease H-like superfamily/Ribonuclease H"/>
    <property type="match status" value="1"/>
</dbReference>
<reference evidence="5" key="1">
    <citation type="journal article" date="2016" name="Nat. Commun.">
        <title>The Gonium pectorale genome demonstrates co-option of cell cycle regulation during the evolution of multicellularity.</title>
        <authorList>
            <person name="Hanschen E.R."/>
            <person name="Marriage T.N."/>
            <person name="Ferris P.J."/>
            <person name="Hamaji T."/>
            <person name="Toyoda A."/>
            <person name="Fujiyama A."/>
            <person name="Neme R."/>
            <person name="Noguchi H."/>
            <person name="Minakuchi Y."/>
            <person name="Suzuki M."/>
            <person name="Kawai-Toyooka H."/>
            <person name="Smith D.R."/>
            <person name="Sparks H."/>
            <person name="Anderson J."/>
            <person name="Bakaric R."/>
            <person name="Luria V."/>
            <person name="Karger A."/>
            <person name="Kirschner M.W."/>
            <person name="Durand P.M."/>
            <person name="Michod R.E."/>
            <person name="Nozaki H."/>
            <person name="Olson B.J."/>
        </authorList>
    </citation>
    <scope>NUCLEOTIDE SEQUENCE [LARGE SCALE GENOMIC DNA]</scope>
    <source>
        <strain evidence="5">NIES-2863</strain>
    </source>
</reference>
<dbReference type="SUPFAM" id="SSF53098">
    <property type="entry name" value="Ribonuclease H-like"/>
    <property type="match status" value="1"/>
</dbReference>
<keyword evidence="1" id="KW-0511">Multifunctional enzyme</keyword>
<gene>
    <name evidence="4" type="ORF">GPECTOR_72g595</name>
</gene>
<dbReference type="STRING" id="33097.A0A150G2T2"/>
<evidence type="ECO:0000313" key="4">
    <source>
        <dbReference type="EMBL" id="KXZ44148.1"/>
    </source>
</evidence>
<evidence type="ECO:0000259" key="3">
    <source>
        <dbReference type="PROSITE" id="PS50878"/>
    </source>
</evidence>
<dbReference type="InterPro" id="IPR043128">
    <property type="entry name" value="Rev_trsase/Diguanyl_cyclase"/>
</dbReference>